<feature type="domain" description="General stress protein FMN-binding split barrel" evidence="1">
    <location>
        <begin position="23"/>
        <end position="177"/>
    </location>
</feature>
<dbReference type="SUPFAM" id="SSF50475">
    <property type="entry name" value="FMN-binding split barrel"/>
    <property type="match status" value="1"/>
</dbReference>
<evidence type="ECO:0000313" key="2">
    <source>
        <dbReference type="EMBL" id="TWT75613.1"/>
    </source>
</evidence>
<keyword evidence="3" id="KW-1185">Reference proteome</keyword>
<dbReference type="Gene3D" id="2.30.110.10">
    <property type="entry name" value="Electron Transport, Fmn-binding Protein, Chain A"/>
    <property type="match status" value="1"/>
</dbReference>
<protein>
    <submittedName>
        <fullName evidence="2">Pyridoxamine 5'-phosphate oxidase</fullName>
    </submittedName>
</protein>
<dbReference type="InterPro" id="IPR038725">
    <property type="entry name" value="YdaG_split_barrel_FMN-bd"/>
</dbReference>
<evidence type="ECO:0000313" key="3">
    <source>
        <dbReference type="Proteomes" id="UP000318478"/>
    </source>
</evidence>
<reference evidence="2 3" key="1">
    <citation type="submission" date="2019-02" db="EMBL/GenBank/DDBJ databases">
        <title>Deep-cultivation of Planctomycetes and their phenomic and genomic characterization uncovers novel biology.</title>
        <authorList>
            <person name="Wiegand S."/>
            <person name="Jogler M."/>
            <person name="Boedeker C."/>
            <person name="Pinto D."/>
            <person name="Vollmers J."/>
            <person name="Rivas-Marin E."/>
            <person name="Kohn T."/>
            <person name="Peeters S.H."/>
            <person name="Heuer A."/>
            <person name="Rast P."/>
            <person name="Oberbeckmann S."/>
            <person name="Bunk B."/>
            <person name="Jeske O."/>
            <person name="Meyerdierks A."/>
            <person name="Storesund J.E."/>
            <person name="Kallscheuer N."/>
            <person name="Luecker S."/>
            <person name="Lage O.M."/>
            <person name="Pohl T."/>
            <person name="Merkel B.J."/>
            <person name="Hornburger P."/>
            <person name="Mueller R.-W."/>
            <person name="Bruemmer F."/>
            <person name="Labrenz M."/>
            <person name="Spormann A.M."/>
            <person name="Op Den Camp H."/>
            <person name="Overmann J."/>
            <person name="Amann R."/>
            <person name="Jetten M.S.M."/>
            <person name="Mascher T."/>
            <person name="Medema M.H."/>
            <person name="Devos D.P."/>
            <person name="Kaster A.-K."/>
            <person name="Ovreas L."/>
            <person name="Rohde M."/>
            <person name="Galperin M.Y."/>
            <person name="Jogler C."/>
        </authorList>
    </citation>
    <scope>NUCLEOTIDE SEQUENCE [LARGE SCALE GENOMIC DNA]</scope>
    <source>
        <strain evidence="2 3">Pla123a</strain>
    </source>
</reference>
<name>A0A5C5YL10_9BACT</name>
<dbReference type="PANTHER" id="PTHR34818:SF1">
    <property type="entry name" value="PROTEIN BLI-3"/>
    <property type="match status" value="1"/>
</dbReference>
<dbReference type="PANTHER" id="PTHR34818">
    <property type="entry name" value="PROTEIN BLI-3"/>
    <property type="match status" value="1"/>
</dbReference>
<gene>
    <name evidence="2" type="ORF">Pla123a_31230</name>
</gene>
<accession>A0A5C5YL10</accession>
<dbReference type="Proteomes" id="UP000318478">
    <property type="component" value="Unassembled WGS sequence"/>
</dbReference>
<dbReference type="EMBL" id="SJPO01000007">
    <property type="protein sequence ID" value="TWT75613.1"/>
    <property type="molecule type" value="Genomic_DNA"/>
</dbReference>
<proteinExistence type="predicted"/>
<comment type="caution">
    <text evidence="2">The sequence shown here is derived from an EMBL/GenBank/DDBJ whole genome shotgun (WGS) entry which is preliminary data.</text>
</comment>
<dbReference type="InterPro" id="IPR012349">
    <property type="entry name" value="Split_barrel_FMN-bd"/>
</dbReference>
<dbReference type="AlphaFoldDB" id="A0A5C5YL10"/>
<organism evidence="2 3">
    <name type="scientific">Posidoniimonas polymericola</name>
    <dbReference type="NCBI Taxonomy" id="2528002"/>
    <lineage>
        <taxon>Bacteria</taxon>
        <taxon>Pseudomonadati</taxon>
        <taxon>Planctomycetota</taxon>
        <taxon>Planctomycetia</taxon>
        <taxon>Pirellulales</taxon>
        <taxon>Lacipirellulaceae</taxon>
        <taxon>Posidoniimonas</taxon>
    </lineage>
</organism>
<evidence type="ECO:0000259" key="1">
    <source>
        <dbReference type="Pfam" id="PF16242"/>
    </source>
</evidence>
<dbReference type="Pfam" id="PF16242">
    <property type="entry name" value="Pyrid_ox_like"/>
    <property type="match status" value="1"/>
</dbReference>
<sequence length="189" mass="21377">MRRILPTESVTMSTHSATTTPEKLDELYELIDGMETALMTTRRPDGTMVTRPMATQDRGPLADLWFVTSIDTHKVEEIEADPHVCLGYYNDSTKEWVSVSGKATISQDRDKIRELHKPDWEMWFPNEGGNRDGGPDDPRLALIFVEALSVHYMKAKHSKPVALFEIAKGMMTGSRPDLGREEELSRAEL</sequence>
<dbReference type="InterPro" id="IPR052917">
    <property type="entry name" value="Stress-Dev_Protein"/>
</dbReference>